<sequence length="355" mass="39621">MPSEKSGKTENHFGLFRTKNHGTPMPPDPTATAPSDRKVGFSVETIDIRLIRIFMAVVEAGGLSAAQLELNLALSTISEKVSALEKRFGMKLCQRGRSGFELTTAGEQFYEECDRLLKALDQFGQRVGTLNAKMPRNLTIGLVDNMISDPRCPMSHALGQFTRQAPGVHLRLVALTPNELLAEVLARRVDMVVGSFPKVILGLDYIDLYEEPHHFYCSEAHPLFDVPETEVGIDTVRDHRIVARSYWGARDTRIFAIPSAHATVSDMEAEAHLILSGAFLGYLPEHMADVLSRRVKLRPLRRDLFSYSARFQIALRENWRSHAAQRLMVDSILEGLGDRAGSAPVPDRIADGRYR</sequence>
<dbReference type="Proteomes" id="UP000186559">
    <property type="component" value="Chromosome"/>
</dbReference>
<dbReference type="Pfam" id="PF03466">
    <property type="entry name" value="LysR_substrate"/>
    <property type="match status" value="1"/>
</dbReference>
<evidence type="ECO:0000256" key="3">
    <source>
        <dbReference type="ARBA" id="ARBA00023125"/>
    </source>
</evidence>
<evidence type="ECO:0000256" key="2">
    <source>
        <dbReference type="ARBA" id="ARBA00023015"/>
    </source>
</evidence>
<proteinExistence type="inferred from homology"/>
<evidence type="ECO:0000313" key="7">
    <source>
        <dbReference type="EMBL" id="APX24449.1"/>
    </source>
</evidence>
<comment type="similarity">
    <text evidence="1">Belongs to the LysR transcriptional regulatory family.</text>
</comment>
<evidence type="ECO:0000256" key="4">
    <source>
        <dbReference type="ARBA" id="ARBA00023163"/>
    </source>
</evidence>
<dbReference type="AlphaFoldDB" id="A0A1U7D8I8"/>
<keyword evidence="4" id="KW-0804">Transcription</keyword>
<dbReference type="SUPFAM" id="SSF53850">
    <property type="entry name" value="Periplasmic binding protein-like II"/>
    <property type="match status" value="1"/>
</dbReference>
<dbReference type="InterPro" id="IPR005119">
    <property type="entry name" value="LysR_subst-bd"/>
</dbReference>
<accession>A0A1U7D8I8</accession>
<dbReference type="InterPro" id="IPR000847">
    <property type="entry name" value="LysR_HTH_N"/>
</dbReference>
<organism evidence="7 8">
    <name type="scientific">Salipiger profundus</name>
    <dbReference type="NCBI Taxonomy" id="1229727"/>
    <lineage>
        <taxon>Bacteria</taxon>
        <taxon>Pseudomonadati</taxon>
        <taxon>Pseudomonadota</taxon>
        <taxon>Alphaproteobacteria</taxon>
        <taxon>Rhodobacterales</taxon>
        <taxon>Roseobacteraceae</taxon>
        <taxon>Salipiger</taxon>
    </lineage>
</organism>
<protein>
    <submittedName>
        <fullName evidence="7">Transcriptional regulator</fullName>
    </submittedName>
</protein>
<dbReference type="KEGG" id="tpro:Ga0080559_TMP3653"/>
<dbReference type="SUPFAM" id="SSF46785">
    <property type="entry name" value="Winged helix' DNA-binding domain"/>
    <property type="match status" value="1"/>
</dbReference>
<evidence type="ECO:0000256" key="1">
    <source>
        <dbReference type="ARBA" id="ARBA00009437"/>
    </source>
</evidence>
<evidence type="ECO:0000313" key="8">
    <source>
        <dbReference type="Proteomes" id="UP000186559"/>
    </source>
</evidence>
<dbReference type="GO" id="GO:0003700">
    <property type="term" value="F:DNA-binding transcription factor activity"/>
    <property type="evidence" value="ECO:0007669"/>
    <property type="project" value="InterPro"/>
</dbReference>
<evidence type="ECO:0000259" key="6">
    <source>
        <dbReference type="PROSITE" id="PS50931"/>
    </source>
</evidence>
<dbReference type="InterPro" id="IPR036388">
    <property type="entry name" value="WH-like_DNA-bd_sf"/>
</dbReference>
<reference evidence="7 8" key="1">
    <citation type="submission" date="2016-03" db="EMBL/GenBank/DDBJ databases">
        <title>Deep-sea bacteria in the southern Pacific.</title>
        <authorList>
            <person name="Tang K."/>
        </authorList>
    </citation>
    <scope>NUCLEOTIDE SEQUENCE [LARGE SCALE GENOMIC DNA]</scope>
    <source>
        <strain evidence="7 8">JLT2016</strain>
    </source>
</reference>
<keyword evidence="2" id="KW-0805">Transcription regulation</keyword>
<feature type="compositionally biased region" description="Basic and acidic residues" evidence="5">
    <location>
        <begin position="1"/>
        <end position="11"/>
    </location>
</feature>
<keyword evidence="3" id="KW-0238">DNA-binding</keyword>
<dbReference type="GO" id="GO:0000976">
    <property type="term" value="F:transcription cis-regulatory region binding"/>
    <property type="evidence" value="ECO:0007669"/>
    <property type="project" value="TreeGrafter"/>
</dbReference>
<gene>
    <name evidence="7" type="ORF">Ga0080559_TMP3653</name>
</gene>
<dbReference type="CDD" id="cd05466">
    <property type="entry name" value="PBP2_LTTR_substrate"/>
    <property type="match status" value="1"/>
</dbReference>
<dbReference type="PANTHER" id="PTHR30126:SF98">
    <property type="entry name" value="HTH-TYPE TRANSCRIPTIONAL ACTIVATOR BAUR"/>
    <property type="match status" value="1"/>
</dbReference>
<dbReference type="STRING" id="1229727.Ga0080559_TMP3653"/>
<name>A0A1U7D8I8_9RHOB</name>
<dbReference type="InterPro" id="IPR036390">
    <property type="entry name" value="WH_DNA-bd_sf"/>
</dbReference>
<dbReference type="Gene3D" id="3.40.190.290">
    <property type="match status" value="1"/>
</dbReference>
<dbReference type="PROSITE" id="PS50931">
    <property type="entry name" value="HTH_LYSR"/>
    <property type="match status" value="1"/>
</dbReference>
<dbReference type="OrthoDB" id="7506954at2"/>
<dbReference type="EMBL" id="CP014796">
    <property type="protein sequence ID" value="APX24449.1"/>
    <property type="molecule type" value="Genomic_DNA"/>
</dbReference>
<feature type="domain" description="HTH lysR-type" evidence="6">
    <location>
        <begin position="46"/>
        <end position="103"/>
    </location>
</feature>
<dbReference type="Gene3D" id="1.10.10.10">
    <property type="entry name" value="Winged helix-like DNA-binding domain superfamily/Winged helix DNA-binding domain"/>
    <property type="match status" value="1"/>
</dbReference>
<dbReference type="Pfam" id="PF00126">
    <property type="entry name" value="HTH_1"/>
    <property type="match status" value="1"/>
</dbReference>
<feature type="region of interest" description="Disordered" evidence="5">
    <location>
        <begin position="1"/>
        <end position="36"/>
    </location>
</feature>
<keyword evidence="8" id="KW-1185">Reference proteome</keyword>
<evidence type="ECO:0000256" key="5">
    <source>
        <dbReference type="SAM" id="MobiDB-lite"/>
    </source>
</evidence>
<dbReference type="PANTHER" id="PTHR30126">
    <property type="entry name" value="HTH-TYPE TRANSCRIPTIONAL REGULATOR"/>
    <property type="match status" value="1"/>
</dbReference>